<protein>
    <submittedName>
        <fullName evidence="12">CIC11C00000001535</fullName>
    </submittedName>
</protein>
<evidence type="ECO:0000256" key="8">
    <source>
        <dbReference type="ARBA" id="ARBA00023034"/>
    </source>
</evidence>
<name>A0A1L0BIH3_9ASCO</name>
<evidence type="ECO:0000256" key="4">
    <source>
        <dbReference type="ARBA" id="ARBA00022679"/>
    </source>
</evidence>
<comment type="similarity">
    <text evidence="3">Belongs to the MNN1/MNT family.</text>
</comment>
<feature type="compositionally biased region" description="Basic and acidic residues" evidence="10">
    <location>
        <begin position="735"/>
        <end position="748"/>
    </location>
</feature>
<dbReference type="PANTHER" id="PTHR31646:SF1">
    <property type="entry name" value="ALPHA-1,2-MANNOSYLTRANSFERASE MNN2"/>
    <property type="match status" value="1"/>
</dbReference>
<evidence type="ECO:0000256" key="7">
    <source>
        <dbReference type="ARBA" id="ARBA00022989"/>
    </source>
</evidence>
<dbReference type="AlphaFoldDB" id="A0A1L0BIH3"/>
<evidence type="ECO:0000256" key="9">
    <source>
        <dbReference type="ARBA" id="ARBA00023136"/>
    </source>
</evidence>
<evidence type="ECO:0000256" key="5">
    <source>
        <dbReference type="ARBA" id="ARBA00022692"/>
    </source>
</evidence>
<dbReference type="PANTHER" id="PTHR31646">
    <property type="entry name" value="ALPHA-1,2-MANNOSYLTRANSFERASE MNN2"/>
    <property type="match status" value="1"/>
</dbReference>
<sequence length="773" mass="89833">MNYILPRRWVMAIVALVVVINLLFYYQYTVEIIELFPETLVTGVWKFDHDHKYYVVDSELVADSNLRSVLEKAEALPLPGREVKKVIVEKFTANDGAKLKKIEKEVHEKYLDEFTKEFRKVVLEDVRGQMSRDYASVFFMNMVKSYEVLDQQRAEYLKTNEEKILNGVLHGLLVGTSDQELKSKIDALDRLLVDRTKYFHFLIDDVILKHAPREPQLTTLAKGKEIGGNMLNELGLTYSRNFLTDKRTKLNEVQFKELQERHDEIVRDLRSMSMPPPEIYSGEGIVIVSDKVSIPAAIGLVVQLREVKSELPVEVVINSEEDYNSQVCEEILPKFNAKCKVIERELTSEKYSKLGLKHFQMKMMAILVSSFDHTIVLDADNWPTKSPDFLFSTEPYRETRFILWPDAWHKGTSPLYYDIARFEVGEIVHRNGWSNEEPFSEYIVKDVDKEVMFHDFDGLPPFRGVESGQIVVSKREHFRSLFLAAYYNFYGPQFYYPLLYQGTFGSGDRETYIPALHVMNEPYNLCDYEMTFMGVERKDFKGENSYMDESTMVQRDPQQSLRYIRAWRGWLKSKGLDSRLDPFQGNKYTEDLRMQFVRETSTEIPEALFMHVHDPKINALYNEQSEKTRYDYKSRYIREIGKFDEILGSTDWELKFQTINMWVTCEALKRNEIWKSFLIDQEATCQKMMDYVSYLAETSNDVTSGDIKAVDVLSGHLKQSEENSGQDRASVPMAAEKEGKEKDEEKAEVQPQGGIEAGKKLEENADLQAQPES</sequence>
<dbReference type="Proteomes" id="UP000182259">
    <property type="component" value="Chromosome I"/>
</dbReference>
<feature type="transmembrane region" description="Helical" evidence="11">
    <location>
        <begin position="9"/>
        <end position="28"/>
    </location>
</feature>
<proteinExistence type="inferred from homology"/>
<comment type="subcellular location">
    <subcellularLocation>
        <location evidence="1">Golgi apparatus membrane</location>
        <topology evidence="1">Single-pass type II membrane protein</topology>
    </subcellularLocation>
</comment>
<evidence type="ECO:0000256" key="10">
    <source>
        <dbReference type="SAM" id="MobiDB-lite"/>
    </source>
</evidence>
<evidence type="ECO:0000256" key="1">
    <source>
        <dbReference type="ARBA" id="ARBA00004323"/>
    </source>
</evidence>
<feature type="region of interest" description="Disordered" evidence="10">
    <location>
        <begin position="718"/>
        <end position="773"/>
    </location>
</feature>
<keyword evidence="8" id="KW-0333">Golgi apparatus</keyword>
<comment type="pathway">
    <text evidence="2">Protein modification; protein glycosylation.</text>
</comment>
<dbReference type="SUPFAM" id="SSF53448">
    <property type="entry name" value="Nucleotide-diphospho-sugar transferases"/>
    <property type="match status" value="1"/>
</dbReference>
<dbReference type="Pfam" id="PF11051">
    <property type="entry name" value="Mannosyl_trans3"/>
    <property type="match status" value="1"/>
</dbReference>
<keyword evidence="6" id="KW-0735">Signal-anchor</keyword>
<dbReference type="GO" id="GO:0000026">
    <property type="term" value="F:alpha-1,2-mannosyltransferase activity"/>
    <property type="evidence" value="ECO:0007669"/>
    <property type="project" value="TreeGrafter"/>
</dbReference>
<dbReference type="EMBL" id="LT635764">
    <property type="protein sequence ID" value="SGZ50018.1"/>
    <property type="molecule type" value="Genomic_DNA"/>
</dbReference>
<keyword evidence="7 11" id="KW-1133">Transmembrane helix</keyword>
<evidence type="ECO:0000256" key="2">
    <source>
        <dbReference type="ARBA" id="ARBA00004922"/>
    </source>
</evidence>
<evidence type="ECO:0000313" key="13">
    <source>
        <dbReference type="Proteomes" id="UP000182259"/>
    </source>
</evidence>
<keyword evidence="5 11" id="KW-0812">Transmembrane</keyword>
<keyword evidence="9 11" id="KW-0472">Membrane</keyword>
<reference evidence="12 13" key="1">
    <citation type="submission" date="2016-10" db="EMBL/GenBank/DDBJ databases">
        <authorList>
            <person name="de Groot N.N."/>
        </authorList>
    </citation>
    <scope>NUCLEOTIDE SEQUENCE [LARGE SCALE GENOMIC DNA]</scope>
    <source>
        <strain evidence="12 13">PYCC 4715</strain>
    </source>
</reference>
<gene>
    <name evidence="12" type="ORF">SAMEA4029009_CIC11G00000001535</name>
</gene>
<organism evidence="12 13">
    <name type="scientific">Sungouiella intermedia</name>
    <dbReference type="NCBI Taxonomy" id="45354"/>
    <lineage>
        <taxon>Eukaryota</taxon>
        <taxon>Fungi</taxon>
        <taxon>Dikarya</taxon>
        <taxon>Ascomycota</taxon>
        <taxon>Saccharomycotina</taxon>
        <taxon>Pichiomycetes</taxon>
        <taxon>Metschnikowiaceae</taxon>
        <taxon>Sungouiella</taxon>
    </lineage>
</organism>
<keyword evidence="4" id="KW-0808">Transferase</keyword>
<dbReference type="InterPro" id="IPR022751">
    <property type="entry name" value="Alpha_mannosyltransferase"/>
</dbReference>
<accession>A0A1L0BIH3</accession>
<evidence type="ECO:0000256" key="3">
    <source>
        <dbReference type="ARBA" id="ARBA00009105"/>
    </source>
</evidence>
<dbReference type="GO" id="GO:0000139">
    <property type="term" value="C:Golgi membrane"/>
    <property type="evidence" value="ECO:0007669"/>
    <property type="project" value="UniProtKB-SubCell"/>
</dbReference>
<dbReference type="InterPro" id="IPR029044">
    <property type="entry name" value="Nucleotide-diphossugar_trans"/>
</dbReference>
<evidence type="ECO:0000256" key="6">
    <source>
        <dbReference type="ARBA" id="ARBA00022968"/>
    </source>
</evidence>
<evidence type="ECO:0000313" key="12">
    <source>
        <dbReference type="EMBL" id="SGZ50018.1"/>
    </source>
</evidence>
<dbReference type="GO" id="GO:0046354">
    <property type="term" value="P:mannan biosynthetic process"/>
    <property type="evidence" value="ECO:0007669"/>
    <property type="project" value="UniProtKB-ARBA"/>
</dbReference>
<evidence type="ECO:0000256" key="11">
    <source>
        <dbReference type="SAM" id="Phobius"/>
    </source>
</evidence>